<dbReference type="InterPro" id="IPR050879">
    <property type="entry name" value="Acyltransferase_3"/>
</dbReference>
<dbReference type="AlphaFoldDB" id="A0ABC8C250"/>
<evidence type="ECO:0000313" key="4">
    <source>
        <dbReference type="EMBL" id="ARF76218.1"/>
    </source>
</evidence>
<dbReference type="PANTHER" id="PTHR23028:SF53">
    <property type="entry name" value="ACYL_TRANSF_3 DOMAIN-CONTAINING PROTEIN"/>
    <property type="match status" value="1"/>
</dbReference>
<keyword evidence="2" id="KW-0812">Transmembrane</keyword>
<proteinExistence type="predicted"/>
<dbReference type="KEGG" id="kab:B7C62_31035"/>
<evidence type="ECO:0000256" key="1">
    <source>
        <dbReference type="SAM" id="MobiDB-lite"/>
    </source>
</evidence>
<keyword evidence="5" id="KW-1185">Reference proteome</keyword>
<feature type="transmembrane region" description="Helical" evidence="2">
    <location>
        <begin position="341"/>
        <end position="363"/>
    </location>
</feature>
<evidence type="ECO:0000313" key="5">
    <source>
        <dbReference type="Proteomes" id="UP000192251"/>
    </source>
</evidence>
<dbReference type="Proteomes" id="UP000192251">
    <property type="component" value="Chromosome"/>
</dbReference>
<gene>
    <name evidence="4" type="ORF">B7C62_31035</name>
</gene>
<feature type="transmembrane region" description="Helical" evidence="2">
    <location>
        <begin position="212"/>
        <end position="234"/>
    </location>
</feature>
<feature type="transmembrane region" description="Helical" evidence="2">
    <location>
        <begin position="174"/>
        <end position="192"/>
    </location>
</feature>
<sequence>MPAAAPPDAPGVRSTLPSLTGLRFVAAFIVLISHTGYLFFMGARPEDNYADYLFVVGSLGLTFFFVLSGFILTWVAREDDTRRLFWRRRLVKIFPNHLVTLAATVVLMIISGVAVTVENTLPSVFLLQSFFPMQEVIQGHGINSPAWSLTCELLFYLCFPLLLPLIRRIRDNRLWLWAGGFTLAVLAMPFVAQLLPDQPVMWWGGDMSWWQYWFVYHFPVTRMLEFVLGILMAQIVLRGRWIGLPLGWAALLAVAAYGVTTQLPDVFAWMSLSALPLALVIAAAATADVRGRRTGFGGRTMVWLGEISFALYIVHYLVLYYGPVRAVDPMHGMETWSFVEAVGDVALTIGISLVLAWLLYTFVERPAMRRWSRPAADTAVRSGQRPPGGPAPAPVPAAAPTPTPTPAPVPAEKPEPVQRKEPTLLQ</sequence>
<dbReference type="RefSeq" id="WP_084751521.1">
    <property type="nucleotide sequence ID" value="NZ_CP020563.1"/>
</dbReference>
<feature type="transmembrane region" description="Helical" evidence="2">
    <location>
        <begin position="266"/>
        <end position="289"/>
    </location>
</feature>
<protein>
    <recommendedName>
        <fullName evidence="3">Acyltransferase 3 domain-containing protein</fullName>
    </recommendedName>
</protein>
<evidence type="ECO:0000259" key="3">
    <source>
        <dbReference type="Pfam" id="PF01757"/>
    </source>
</evidence>
<keyword evidence="2" id="KW-1133">Transmembrane helix</keyword>
<accession>A0ABC8C250</accession>
<feature type="transmembrane region" description="Helical" evidence="2">
    <location>
        <begin position="241"/>
        <end position="260"/>
    </location>
</feature>
<dbReference type="Pfam" id="PF01757">
    <property type="entry name" value="Acyl_transf_3"/>
    <property type="match status" value="1"/>
</dbReference>
<feature type="compositionally biased region" description="Pro residues" evidence="1">
    <location>
        <begin position="387"/>
        <end position="411"/>
    </location>
</feature>
<feature type="transmembrane region" description="Helical" evidence="2">
    <location>
        <begin position="301"/>
        <end position="321"/>
    </location>
</feature>
<feature type="region of interest" description="Disordered" evidence="1">
    <location>
        <begin position="373"/>
        <end position="426"/>
    </location>
</feature>
<dbReference type="InterPro" id="IPR002656">
    <property type="entry name" value="Acyl_transf_3_dom"/>
</dbReference>
<feature type="transmembrane region" description="Helical" evidence="2">
    <location>
        <begin position="146"/>
        <end position="167"/>
    </location>
</feature>
<feature type="transmembrane region" description="Helical" evidence="2">
    <location>
        <begin position="21"/>
        <end position="40"/>
    </location>
</feature>
<feature type="domain" description="Acyltransferase 3" evidence="3">
    <location>
        <begin position="18"/>
        <end position="359"/>
    </location>
</feature>
<feature type="compositionally biased region" description="Basic and acidic residues" evidence="1">
    <location>
        <begin position="412"/>
        <end position="426"/>
    </location>
</feature>
<reference evidence="4 5" key="1">
    <citation type="submission" date="2017-04" db="EMBL/GenBank/DDBJ databases">
        <title>The complete genome sequence of Streptomyces albolongus YIM 101047, the producer of novel bafilomycins and novel odoriferous sesquiterpenoids.</title>
        <authorList>
            <person name="Yin M."/>
            <person name="Jiang Y."/>
        </authorList>
    </citation>
    <scope>NUCLEOTIDE SEQUENCE [LARGE SCALE GENOMIC DNA]</scope>
    <source>
        <strain evidence="4 5">YIM 101047</strain>
    </source>
</reference>
<keyword evidence="2" id="KW-0472">Membrane</keyword>
<organism evidence="4 5">
    <name type="scientific">Kitasatospora albolonga</name>
    <dbReference type="NCBI Taxonomy" id="68173"/>
    <lineage>
        <taxon>Bacteria</taxon>
        <taxon>Bacillati</taxon>
        <taxon>Actinomycetota</taxon>
        <taxon>Actinomycetes</taxon>
        <taxon>Kitasatosporales</taxon>
        <taxon>Streptomycetaceae</taxon>
        <taxon>Kitasatospora</taxon>
    </lineage>
</organism>
<evidence type="ECO:0000256" key="2">
    <source>
        <dbReference type="SAM" id="Phobius"/>
    </source>
</evidence>
<dbReference type="EMBL" id="CP020563">
    <property type="protein sequence ID" value="ARF76218.1"/>
    <property type="molecule type" value="Genomic_DNA"/>
</dbReference>
<feature type="transmembrane region" description="Helical" evidence="2">
    <location>
        <begin position="52"/>
        <end position="76"/>
    </location>
</feature>
<dbReference type="PANTHER" id="PTHR23028">
    <property type="entry name" value="ACETYLTRANSFERASE"/>
    <property type="match status" value="1"/>
</dbReference>
<feature type="transmembrane region" description="Helical" evidence="2">
    <location>
        <begin position="97"/>
        <end position="117"/>
    </location>
</feature>
<name>A0ABC8C250_9ACTN</name>